<feature type="compositionally biased region" description="Low complexity" evidence="1">
    <location>
        <begin position="1056"/>
        <end position="1077"/>
    </location>
</feature>
<dbReference type="Proteomes" id="UP001164746">
    <property type="component" value="Chromosome 2"/>
</dbReference>
<accession>A0ABY7DKQ9</accession>
<keyword evidence="3" id="KW-1185">Reference proteome</keyword>
<dbReference type="EMBL" id="CP111013">
    <property type="protein sequence ID" value="WAQ97176.1"/>
    <property type="molecule type" value="Genomic_DNA"/>
</dbReference>
<gene>
    <name evidence="2" type="ORF">MAR_029866</name>
</gene>
<sequence length="2072" mass="229099">MDKGLSNRLSVASLHNVVNMDKSLSNRLSVASLHNVVNMDKDLNNKLGVVILNNVVNLDKGLSNRLSVVILNIVVNLDNSLNNRLSVLSLHNVVNLDKGLNNRLGVVILNIVVNLDKGLNNRLGVVILNIVVNLDKGPNNRLGVVILNNVVNLDKGLSNRLGVVILNNVVNLDKGLSNRLGVVILNNVVNLDKGLSNRLSVVILNIVVNLDKSLNNRLSVASLHNVVNLDKGVLLFPGGRGFEFVYREGEADPVDVVRREVVLDGSHGSLGDWPHWCLGNLNRCAEGFTLDMWVRFTEAAEDSRDVIVFTSGGHMWYSNGVYLLQRFGDEYELGVAWDEDIWAVQFRVRPSVWVNIHAVWDLTSGLTLLTPAYEQTDSMGREFQHFTFDSFMDVEIGLYTDGRPLTDDVRFEIASLRIYNWLSTMPSDGIDMNKLWMGCKMMDTPDSAYPVPLPTAAEACRQLCSGKAIATISTDGDCACATLEALENAQPDISLCNNETDWQLYSVSGLSETNSGYEITVSVHKLGNKDYVKPFEAVEIRISTNFVLDVTFIVDFGDGNIEEFVDNIISYYWTEEGKYDITVSTTIGIAQVSGSADFLVQDVDEGYAGDFVMLGAYHGNQSRQANIDFLNIDKETAICDIRFGDSGGVDQRRIDLSDYVETASLFHEYGQIGRYVMSVECNNPYGAIQNETYFTARKLDRTYHFLEQGKQFNSTAVGDETFFDSTLAMHNDPNFVITLRQDNMRTLILDPTSMRLQENYVNYKFNGDIVDSRIINVQNVLQRPTISSLKLDGAWNLTTAITITLPPGNNMFVNVSFGLGVGEMFYIHYQPNFTAIEFMVNFTELGYYPMHANISNDVSFNTAESLVSVEVPLTMMSLSTSDVIDKENPAILIIDVNDGMQGPMKINFEIDHGNGYVDTFFHYNDKYFFEPFRHEYKYPDWGDYVVCVRAFNNLGSVFDCINVRVGQQISYVDITTPTAGRFVPGDIVTSIIRCPQGSDKMFRIDFGDGDTFVFTDRYLVDTENFIDTTTMAQTTSALQVSTDGTYPNGNAMLENSSTTTIPNTDNTTLSVNNSTSSPVSITPMSSETTSTATKFTTSEEIFPVRRRREAFGTETVTEDPATTTGQATTTHNGATYGSSTMYHGPNATTHSQYSYPDNNSNSQSSVNMSNTNSSGNYSHSDVNSTYTTEALVTPTTAPPTTTTFMPSTMEPIPDDALWPHFTNDSTARSRRDGTILLTHKYRRTGTYPIKVSVSNTFNWASDELCPPIIVANATVNTTCMEPLLSVSPRLESSSRNPLQFYRSEQINLTATASFTGCGTSKATYSWRTDRLVVDNGRTISRPYQDSHICVLGSLDKMFKYPKSTLPFGEYVATLVVSPDGHPLQTATYEFYFTVRPSPPHAVIDGNREHMWFLVYGTTMIKFSKSIDPDFNTTDGITYDLVVAPETKLSELKQKTLPSVKVSSSLVMEGITHKYTSKNPVNLYQFDKCFREVSGNLTKDIRFTKGQFFVPSEYFEESVSSFALILYVSKNNLTTSAHATFEIRLSNASNLLDQLDDLLASKDTTGVMRAVTALSGLLVTESTNSSEEENFEAQEAMTELKAKLIGALDSVSEGVADIDQASGMIGLVDDLTKDGSSVSDNARVGLVDDLYKESISVSDYIRVRCVDVGLVASIGQVGLMDDLTQESISVSDYVRVRCVGVGLVAGIGQVGLMDDLTQESISVSDYVRVRCVGVGLVAGIDQVGLLDDLTQESISVSDYARARMAVEDINKLSGIIGLEDELTQEWSSVSYNARESATNAIKNSAEITEGFADEPMDTLTDVGSKVVSGVSNVLPKPDATEALLAAHKENIRQAEADAKAVMGPTDEEIANGEAEEEGADIKLDDDEVELTELTEEEMASTAPLPYNKLLKRCDLLHSPPLDKLYKYLFFYESIFRSVLKNISEEIMVSAEILKLARNDIFCYIGVLEEPGDVEWYYNRFFDKEKRRRDLIKKNAVYSYAVFSRFWSPDGDIALKAMSSAKDRGVSKSFLSSIDSVSSVLLNKTDANQTVELSAKGLKVSMKRASANGSDDTN</sequence>
<feature type="compositionally biased region" description="Low complexity" evidence="1">
    <location>
        <begin position="1158"/>
        <end position="1176"/>
    </location>
</feature>
<evidence type="ECO:0000313" key="3">
    <source>
        <dbReference type="Proteomes" id="UP001164746"/>
    </source>
</evidence>
<evidence type="ECO:0000256" key="1">
    <source>
        <dbReference type="SAM" id="MobiDB-lite"/>
    </source>
</evidence>
<organism evidence="2 3">
    <name type="scientific">Mya arenaria</name>
    <name type="common">Soft-shell clam</name>
    <dbReference type="NCBI Taxonomy" id="6604"/>
    <lineage>
        <taxon>Eukaryota</taxon>
        <taxon>Metazoa</taxon>
        <taxon>Spiralia</taxon>
        <taxon>Lophotrochozoa</taxon>
        <taxon>Mollusca</taxon>
        <taxon>Bivalvia</taxon>
        <taxon>Autobranchia</taxon>
        <taxon>Heteroconchia</taxon>
        <taxon>Euheterodonta</taxon>
        <taxon>Imparidentia</taxon>
        <taxon>Neoheterodontei</taxon>
        <taxon>Myida</taxon>
        <taxon>Myoidea</taxon>
        <taxon>Myidae</taxon>
        <taxon>Mya</taxon>
    </lineage>
</organism>
<proteinExistence type="predicted"/>
<feature type="compositionally biased region" description="Polar residues" evidence="1">
    <location>
        <begin position="1136"/>
        <end position="1157"/>
    </location>
</feature>
<feature type="region of interest" description="Disordered" evidence="1">
    <location>
        <begin position="1056"/>
        <end position="1181"/>
    </location>
</feature>
<feature type="compositionally biased region" description="Low complexity" evidence="1">
    <location>
        <begin position="1113"/>
        <end position="1135"/>
    </location>
</feature>
<evidence type="ECO:0000313" key="2">
    <source>
        <dbReference type="EMBL" id="WAQ97176.1"/>
    </source>
</evidence>
<feature type="compositionally biased region" description="Low complexity" evidence="1">
    <location>
        <begin position="1085"/>
        <end position="1100"/>
    </location>
</feature>
<reference evidence="2" key="1">
    <citation type="submission" date="2022-11" db="EMBL/GenBank/DDBJ databases">
        <title>Centuries of genome instability and evolution in soft-shell clam transmissible cancer (bioRxiv).</title>
        <authorList>
            <person name="Hart S.F.M."/>
            <person name="Yonemitsu M.A."/>
            <person name="Giersch R.M."/>
            <person name="Beal B.F."/>
            <person name="Arriagada G."/>
            <person name="Davis B.W."/>
            <person name="Ostrander E.A."/>
            <person name="Goff S.P."/>
            <person name="Metzger M.J."/>
        </authorList>
    </citation>
    <scope>NUCLEOTIDE SEQUENCE</scope>
    <source>
        <strain evidence="2">MELC-2E11</strain>
        <tissue evidence="2">Siphon/mantle</tissue>
    </source>
</reference>
<protein>
    <recommendedName>
        <fullName evidence="4">PKD domain-containing protein</fullName>
    </recommendedName>
</protein>
<evidence type="ECO:0008006" key="4">
    <source>
        <dbReference type="Google" id="ProtNLM"/>
    </source>
</evidence>
<name>A0ABY7DKQ9_MYAAR</name>